<keyword evidence="7" id="KW-0735">Signal-anchor</keyword>
<organism evidence="15 16">
    <name type="scientific">Leptotrombidium deliense</name>
    <dbReference type="NCBI Taxonomy" id="299467"/>
    <lineage>
        <taxon>Eukaryota</taxon>
        <taxon>Metazoa</taxon>
        <taxon>Ecdysozoa</taxon>
        <taxon>Arthropoda</taxon>
        <taxon>Chelicerata</taxon>
        <taxon>Arachnida</taxon>
        <taxon>Acari</taxon>
        <taxon>Acariformes</taxon>
        <taxon>Trombidiformes</taxon>
        <taxon>Prostigmata</taxon>
        <taxon>Anystina</taxon>
        <taxon>Parasitengona</taxon>
        <taxon>Trombiculoidea</taxon>
        <taxon>Trombiculidae</taxon>
        <taxon>Leptotrombidium</taxon>
    </lineage>
</organism>
<accession>A0A443SGV8</accession>
<evidence type="ECO:0000256" key="6">
    <source>
        <dbReference type="ARBA" id="ARBA00022692"/>
    </source>
</evidence>
<protein>
    <recommendedName>
        <fullName evidence="12">Fucosyltransferase</fullName>
        <ecNumber evidence="12">2.4.1.-</ecNumber>
    </recommendedName>
</protein>
<evidence type="ECO:0000256" key="2">
    <source>
        <dbReference type="ARBA" id="ARBA00004922"/>
    </source>
</evidence>
<name>A0A443SGV8_9ACAR</name>
<evidence type="ECO:0000313" key="16">
    <source>
        <dbReference type="Proteomes" id="UP000288716"/>
    </source>
</evidence>
<keyword evidence="5 12" id="KW-0808">Transferase</keyword>
<dbReference type="Pfam" id="PF17039">
    <property type="entry name" value="Glyco_tran_10_N"/>
    <property type="match status" value="1"/>
</dbReference>
<dbReference type="UniPathway" id="UPA00378"/>
<reference evidence="15 16" key="1">
    <citation type="journal article" date="2018" name="Gigascience">
        <title>Genomes of trombidid mites reveal novel predicted allergens and laterally-transferred genes associated with secondary metabolism.</title>
        <authorList>
            <person name="Dong X."/>
            <person name="Chaisiri K."/>
            <person name="Xia D."/>
            <person name="Armstrong S.D."/>
            <person name="Fang Y."/>
            <person name="Donnelly M.J."/>
            <person name="Kadowaki T."/>
            <person name="McGarry J.W."/>
            <person name="Darby A.C."/>
            <person name="Makepeace B.L."/>
        </authorList>
    </citation>
    <scope>NUCLEOTIDE SEQUENCE [LARGE SCALE GENOMIC DNA]</scope>
    <source>
        <strain evidence="15">UoL-UT</strain>
    </source>
</reference>
<keyword evidence="8" id="KW-1133">Transmembrane helix</keyword>
<dbReference type="OrthoDB" id="427096at2759"/>
<comment type="caution">
    <text evidence="15">The sequence shown here is derived from an EMBL/GenBank/DDBJ whole genome shotgun (WGS) entry which is preliminary data.</text>
</comment>
<dbReference type="EMBL" id="NCKV01002498">
    <property type="protein sequence ID" value="RWS26758.1"/>
    <property type="molecule type" value="Genomic_DNA"/>
</dbReference>
<evidence type="ECO:0000256" key="1">
    <source>
        <dbReference type="ARBA" id="ARBA00004447"/>
    </source>
</evidence>
<dbReference type="PANTHER" id="PTHR48438">
    <property type="entry name" value="ALPHA-(1,3)-FUCOSYLTRANSFERASE C-RELATED"/>
    <property type="match status" value="1"/>
</dbReference>
<dbReference type="InterPro" id="IPR038577">
    <property type="entry name" value="GT10-like_C_sf"/>
</dbReference>
<comment type="similarity">
    <text evidence="3 12">Belongs to the glycosyltransferase 10 family.</text>
</comment>
<dbReference type="InterPro" id="IPR001503">
    <property type="entry name" value="Glyco_trans_10"/>
</dbReference>
<keyword evidence="4 12" id="KW-0328">Glycosyltransferase</keyword>
<gene>
    <name evidence="15" type="ORF">B4U80_03029</name>
</gene>
<feature type="domain" description="Fucosyltransferase N-terminal" evidence="14">
    <location>
        <begin position="1"/>
        <end position="38"/>
    </location>
</feature>
<dbReference type="SUPFAM" id="SSF53756">
    <property type="entry name" value="UDP-Glycosyltransferase/glycogen phosphorylase"/>
    <property type="match status" value="1"/>
</dbReference>
<proteinExistence type="inferred from homology"/>
<keyword evidence="10" id="KW-0472">Membrane</keyword>
<evidence type="ECO:0000256" key="7">
    <source>
        <dbReference type="ARBA" id="ARBA00022968"/>
    </source>
</evidence>
<evidence type="ECO:0000256" key="3">
    <source>
        <dbReference type="ARBA" id="ARBA00008919"/>
    </source>
</evidence>
<dbReference type="InterPro" id="IPR055270">
    <property type="entry name" value="Glyco_tran_10_C"/>
</dbReference>
<evidence type="ECO:0000259" key="14">
    <source>
        <dbReference type="Pfam" id="PF17039"/>
    </source>
</evidence>
<keyword evidence="11" id="KW-0325">Glycoprotein</keyword>
<dbReference type="STRING" id="299467.A0A443SGV8"/>
<dbReference type="AlphaFoldDB" id="A0A443SGV8"/>
<evidence type="ECO:0000256" key="8">
    <source>
        <dbReference type="ARBA" id="ARBA00022989"/>
    </source>
</evidence>
<comment type="subcellular location">
    <subcellularLocation>
        <location evidence="1 12">Golgi apparatus</location>
        <location evidence="1 12">Golgi stack membrane</location>
        <topology evidence="1 12">Single-pass type II membrane protein</topology>
    </subcellularLocation>
</comment>
<evidence type="ECO:0000256" key="5">
    <source>
        <dbReference type="ARBA" id="ARBA00022679"/>
    </source>
</evidence>
<sequence length="141" mass="17216">MESPENTKHLKHIMKAIQNRMDWVMNYRLDSDVVTPYGYTKHRIFPVPKRVIKHKKREIAWMVSNCDTPSNREKFAEQLSNYVNVDIYGHCGKFNCPKEEYYKNLRIYYYFNFTQIKEYYLLLLVYNLFSRNESIQNMKLH</sequence>
<keyword evidence="9 12" id="KW-0333">Golgi apparatus</keyword>
<evidence type="ECO:0000259" key="13">
    <source>
        <dbReference type="Pfam" id="PF00852"/>
    </source>
</evidence>
<evidence type="ECO:0000256" key="9">
    <source>
        <dbReference type="ARBA" id="ARBA00023034"/>
    </source>
</evidence>
<dbReference type="GO" id="GO:0032580">
    <property type="term" value="C:Golgi cisterna membrane"/>
    <property type="evidence" value="ECO:0007669"/>
    <property type="project" value="UniProtKB-SubCell"/>
</dbReference>
<dbReference type="GO" id="GO:0008417">
    <property type="term" value="F:fucosyltransferase activity"/>
    <property type="evidence" value="ECO:0007669"/>
    <property type="project" value="InterPro"/>
</dbReference>
<dbReference type="InterPro" id="IPR031481">
    <property type="entry name" value="Glyco_tran_10_N"/>
</dbReference>
<evidence type="ECO:0000256" key="11">
    <source>
        <dbReference type="ARBA" id="ARBA00023180"/>
    </source>
</evidence>
<keyword evidence="6 12" id="KW-0812">Transmembrane</keyword>
<evidence type="ECO:0000256" key="12">
    <source>
        <dbReference type="RuleBase" id="RU003832"/>
    </source>
</evidence>
<dbReference type="Gene3D" id="3.40.50.11660">
    <property type="entry name" value="Glycosyl transferase family 10, C-terminal domain"/>
    <property type="match status" value="1"/>
</dbReference>
<keyword evidence="16" id="KW-1185">Reference proteome</keyword>
<evidence type="ECO:0000313" key="15">
    <source>
        <dbReference type="EMBL" id="RWS26758.1"/>
    </source>
</evidence>
<feature type="domain" description="Fucosyltransferase C-terminal" evidence="13">
    <location>
        <begin position="53"/>
        <end position="111"/>
    </location>
</feature>
<dbReference type="Pfam" id="PF00852">
    <property type="entry name" value="Glyco_transf_10"/>
    <property type="match status" value="1"/>
</dbReference>
<comment type="pathway">
    <text evidence="2">Protein modification; protein glycosylation.</text>
</comment>
<dbReference type="Proteomes" id="UP000288716">
    <property type="component" value="Unassembled WGS sequence"/>
</dbReference>
<evidence type="ECO:0000256" key="4">
    <source>
        <dbReference type="ARBA" id="ARBA00022676"/>
    </source>
</evidence>
<dbReference type="VEuPathDB" id="VectorBase:LDEU005283"/>
<evidence type="ECO:0000256" key="10">
    <source>
        <dbReference type="ARBA" id="ARBA00023136"/>
    </source>
</evidence>
<dbReference type="EC" id="2.4.1.-" evidence="12"/>
<dbReference type="PANTHER" id="PTHR48438:SF1">
    <property type="entry name" value="ALPHA-(1,3)-FUCOSYLTRANSFERASE C-RELATED"/>
    <property type="match status" value="1"/>
</dbReference>